<organism evidence="1 2">
    <name type="scientific">Armillaria ostoyae</name>
    <name type="common">Armillaria root rot fungus</name>
    <dbReference type="NCBI Taxonomy" id="47428"/>
    <lineage>
        <taxon>Eukaryota</taxon>
        <taxon>Fungi</taxon>
        <taxon>Dikarya</taxon>
        <taxon>Basidiomycota</taxon>
        <taxon>Agaricomycotina</taxon>
        <taxon>Agaricomycetes</taxon>
        <taxon>Agaricomycetidae</taxon>
        <taxon>Agaricales</taxon>
        <taxon>Marasmiineae</taxon>
        <taxon>Physalacriaceae</taxon>
        <taxon>Armillaria</taxon>
    </lineage>
</organism>
<dbReference type="AlphaFoldDB" id="A0A284RZ79"/>
<reference evidence="2" key="1">
    <citation type="journal article" date="2017" name="Nat. Ecol. Evol.">
        <title>Genome expansion and lineage-specific genetic innovations in the forest pathogenic fungi Armillaria.</title>
        <authorList>
            <person name="Sipos G."/>
            <person name="Prasanna A.N."/>
            <person name="Walter M.C."/>
            <person name="O'Connor E."/>
            <person name="Balint B."/>
            <person name="Krizsan K."/>
            <person name="Kiss B."/>
            <person name="Hess J."/>
            <person name="Varga T."/>
            <person name="Slot J."/>
            <person name="Riley R."/>
            <person name="Boka B."/>
            <person name="Rigling D."/>
            <person name="Barry K."/>
            <person name="Lee J."/>
            <person name="Mihaltcheva S."/>
            <person name="LaButti K."/>
            <person name="Lipzen A."/>
            <person name="Waldron R."/>
            <person name="Moloney N.M."/>
            <person name="Sperisen C."/>
            <person name="Kredics L."/>
            <person name="Vagvoelgyi C."/>
            <person name="Patrignani A."/>
            <person name="Fitzpatrick D."/>
            <person name="Nagy I."/>
            <person name="Doyle S."/>
            <person name="Anderson J.B."/>
            <person name="Grigoriev I.V."/>
            <person name="Gueldener U."/>
            <person name="Muensterkoetter M."/>
            <person name="Nagy L.G."/>
        </authorList>
    </citation>
    <scope>NUCLEOTIDE SEQUENCE [LARGE SCALE GENOMIC DNA]</scope>
    <source>
        <strain evidence="2">C18/9</strain>
    </source>
</reference>
<dbReference type="EMBL" id="FUEG01000022">
    <property type="protein sequence ID" value="SJL14065.1"/>
    <property type="molecule type" value="Genomic_DNA"/>
</dbReference>
<accession>A0A284RZ79</accession>
<keyword evidence="2" id="KW-1185">Reference proteome</keyword>
<evidence type="ECO:0000313" key="1">
    <source>
        <dbReference type="EMBL" id="SJL14065.1"/>
    </source>
</evidence>
<evidence type="ECO:0000313" key="2">
    <source>
        <dbReference type="Proteomes" id="UP000219338"/>
    </source>
</evidence>
<dbReference type="Proteomes" id="UP000219338">
    <property type="component" value="Unassembled WGS sequence"/>
</dbReference>
<sequence>MRSYPTFPPFWAPLGQDYARARLKGSGLSGIVITVFFKSFRQVMLQSILEVLSQIPDILNITSGTSRRIDNRETACFELQGCEIRIFLGVLKFRTILNPLSLDPGVNTAMVTDKALCTLSRDGNAGFGTGPLSLLASAEHDDEMMKMTRSAKGKIARRPCIPMHWLHKQ</sequence>
<name>A0A284RZ79_ARMOS</name>
<proteinExistence type="predicted"/>
<gene>
    <name evidence="1" type="ORF">ARMOST_17518</name>
</gene>
<protein>
    <submittedName>
        <fullName evidence="1">Uncharacterized protein</fullName>
    </submittedName>
</protein>